<dbReference type="EMBL" id="CVRI01000050">
    <property type="protein sequence ID" value="CRK99308.1"/>
    <property type="molecule type" value="Genomic_DNA"/>
</dbReference>
<dbReference type="OrthoDB" id="8186735at2759"/>
<evidence type="ECO:0000256" key="1">
    <source>
        <dbReference type="ARBA" id="ARBA00022729"/>
    </source>
</evidence>
<dbReference type="STRING" id="568069.A0A1J1IIF0"/>
<dbReference type="InterPro" id="IPR036846">
    <property type="entry name" value="GM2-AP_sf"/>
</dbReference>
<sequence>MDNISVEENPDYLNIKANIDKNGDEPVANVVVDLKRDVNNLKVKVSLSAEIGGELKEIYPIKDFNPCVGEVEDELVKFALEQIEKYGNLTIACPLKAGHYVVQNFKIDDDAKAAKSFGSGRFQVGISADTMDKGEEIKALAMKFAFHS</sequence>
<accession>A0A1J1IIF0</accession>
<dbReference type="PANTHER" id="PTHR20898">
    <property type="entry name" value="DAEDALUS ON 3-RELATED-RELATED"/>
    <property type="match status" value="1"/>
</dbReference>
<keyword evidence="3" id="KW-1185">Reference proteome</keyword>
<dbReference type="Gene3D" id="2.70.220.10">
    <property type="entry name" value="Ganglioside GM2 activator"/>
    <property type="match status" value="1"/>
</dbReference>
<proteinExistence type="predicted"/>
<keyword evidence="1" id="KW-0732">Signal</keyword>
<dbReference type="Pfam" id="PF06477">
    <property type="entry name" value="DUF1091"/>
    <property type="match status" value="1"/>
</dbReference>
<reference evidence="2 3" key="1">
    <citation type="submission" date="2015-04" db="EMBL/GenBank/DDBJ databases">
        <authorList>
            <person name="Syromyatnikov M.Y."/>
            <person name="Popov V.N."/>
        </authorList>
    </citation>
    <scope>NUCLEOTIDE SEQUENCE [LARGE SCALE GENOMIC DNA]</scope>
</reference>
<evidence type="ECO:0000313" key="3">
    <source>
        <dbReference type="Proteomes" id="UP000183832"/>
    </source>
</evidence>
<organism evidence="2 3">
    <name type="scientific">Clunio marinus</name>
    <dbReference type="NCBI Taxonomy" id="568069"/>
    <lineage>
        <taxon>Eukaryota</taxon>
        <taxon>Metazoa</taxon>
        <taxon>Ecdysozoa</taxon>
        <taxon>Arthropoda</taxon>
        <taxon>Hexapoda</taxon>
        <taxon>Insecta</taxon>
        <taxon>Pterygota</taxon>
        <taxon>Neoptera</taxon>
        <taxon>Endopterygota</taxon>
        <taxon>Diptera</taxon>
        <taxon>Nematocera</taxon>
        <taxon>Chironomoidea</taxon>
        <taxon>Chironomidae</taxon>
        <taxon>Clunio</taxon>
    </lineage>
</organism>
<feature type="non-terminal residue" evidence="2">
    <location>
        <position position="148"/>
    </location>
</feature>
<dbReference type="InterPro" id="IPR010512">
    <property type="entry name" value="DUF1091"/>
</dbReference>
<gene>
    <name evidence="2" type="ORF">CLUMA_CG012661</name>
</gene>
<protein>
    <submittedName>
        <fullName evidence="2">CLUMA_CG012661, isoform A</fullName>
    </submittedName>
</protein>
<dbReference type="AlphaFoldDB" id="A0A1J1IIF0"/>
<name>A0A1J1IIF0_9DIPT</name>
<evidence type="ECO:0000313" key="2">
    <source>
        <dbReference type="EMBL" id="CRK99308.1"/>
    </source>
</evidence>
<dbReference type="Proteomes" id="UP000183832">
    <property type="component" value="Unassembled WGS sequence"/>
</dbReference>